<evidence type="ECO:0000313" key="4">
    <source>
        <dbReference type="Proteomes" id="UP000285146"/>
    </source>
</evidence>
<evidence type="ECO:0000256" key="2">
    <source>
        <dbReference type="SAM" id="SignalP"/>
    </source>
</evidence>
<dbReference type="InterPro" id="IPR001087">
    <property type="entry name" value="GDSL"/>
</dbReference>
<dbReference type="Pfam" id="PF00657">
    <property type="entry name" value="Lipase_GDSL"/>
    <property type="match status" value="1"/>
</dbReference>
<keyword evidence="4" id="KW-1185">Reference proteome</keyword>
<dbReference type="Proteomes" id="UP000285146">
    <property type="component" value="Unassembled WGS sequence"/>
</dbReference>
<sequence>MFSVNQILALATVLTSASAACVPRGGSGSGSKSSSLLAVPTTASSIIATGAPSAFAASSSPTQVSSSSVAPVVYSTSTSLAASSSAAAVKTSAHASSSIASTPVAASSTTSASASAVAVAAASSASSASTSSDDGTKYFVVFGDSYSSTGFYIEGGYPSASSPLGSGGSTTTGGLNWVGLVTEEYNSSLVLTYDWAYYGADISNAIINTGVTTDVIAQVGEFEDNLVPAPSEVPWTSDNLLVAVWIGVNDIGQCFWESAEYATCPIDDAQAKYFSLLQNLYDDGVRNFVLNTVPPFYKAPAFDSYTDTDLADLVSNLNSFNSKLASNLDQFVSNNTGITAQVFNTTSYFWEVLDDPTAYGLDSDITASNTDGTSAVWYDNYHPGQAIHKLVAKGFVEALSDFF</sequence>
<dbReference type="CDD" id="cd01846">
    <property type="entry name" value="fatty_acyltransferase_like"/>
    <property type="match status" value="1"/>
</dbReference>
<dbReference type="InterPro" id="IPR051058">
    <property type="entry name" value="GDSL_Est/Lipase"/>
</dbReference>
<evidence type="ECO:0000256" key="1">
    <source>
        <dbReference type="ARBA" id="ARBA00022801"/>
    </source>
</evidence>
<feature type="signal peptide" evidence="2">
    <location>
        <begin position="1"/>
        <end position="19"/>
    </location>
</feature>
<keyword evidence="1" id="KW-0378">Hydrolase</keyword>
<comment type="caution">
    <text evidence="3">The sequence shown here is derived from an EMBL/GenBank/DDBJ whole genome shotgun (WGS) entry which is preliminary data.</text>
</comment>
<organism evidence="3 4">
    <name type="scientific">Cytospora leucostoma</name>
    <dbReference type="NCBI Taxonomy" id="1230097"/>
    <lineage>
        <taxon>Eukaryota</taxon>
        <taxon>Fungi</taxon>
        <taxon>Dikarya</taxon>
        <taxon>Ascomycota</taxon>
        <taxon>Pezizomycotina</taxon>
        <taxon>Sordariomycetes</taxon>
        <taxon>Sordariomycetidae</taxon>
        <taxon>Diaporthales</taxon>
        <taxon>Cytosporaceae</taxon>
        <taxon>Cytospora</taxon>
    </lineage>
</organism>
<dbReference type="STRING" id="1230097.A0A423WK96"/>
<dbReference type="GO" id="GO:0016788">
    <property type="term" value="F:hydrolase activity, acting on ester bonds"/>
    <property type="evidence" value="ECO:0007669"/>
    <property type="project" value="InterPro"/>
</dbReference>
<dbReference type="InParanoid" id="A0A423WK96"/>
<gene>
    <name evidence="3" type="ORF">VPNG_07251</name>
</gene>
<dbReference type="SUPFAM" id="SSF52266">
    <property type="entry name" value="SGNH hydrolase"/>
    <property type="match status" value="1"/>
</dbReference>
<accession>A0A423WK96</accession>
<dbReference type="EMBL" id="LKEB01000048">
    <property type="protein sequence ID" value="ROW03857.1"/>
    <property type="molecule type" value="Genomic_DNA"/>
</dbReference>
<dbReference type="InterPro" id="IPR036514">
    <property type="entry name" value="SGNH_hydro_sf"/>
</dbReference>
<evidence type="ECO:0008006" key="5">
    <source>
        <dbReference type="Google" id="ProtNLM"/>
    </source>
</evidence>
<dbReference type="AlphaFoldDB" id="A0A423WK96"/>
<keyword evidence="2" id="KW-0732">Signal</keyword>
<dbReference type="Gene3D" id="3.40.50.1110">
    <property type="entry name" value="SGNH hydrolase"/>
    <property type="match status" value="1"/>
</dbReference>
<feature type="chain" id="PRO_5019192320" description="SGNH hydrolase-type esterase domain-containing protein" evidence="2">
    <location>
        <begin position="20"/>
        <end position="403"/>
    </location>
</feature>
<proteinExistence type="predicted"/>
<protein>
    <recommendedName>
        <fullName evidence="5">SGNH hydrolase-type esterase domain-containing protein</fullName>
    </recommendedName>
</protein>
<name>A0A423WK96_9PEZI</name>
<evidence type="ECO:0000313" key="3">
    <source>
        <dbReference type="EMBL" id="ROW03857.1"/>
    </source>
</evidence>
<dbReference type="PANTHER" id="PTHR45648">
    <property type="entry name" value="GDSL LIPASE/ACYLHYDROLASE FAMILY PROTEIN (AFU_ORTHOLOGUE AFUA_4G14700)"/>
    <property type="match status" value="1"/>
</dbReference>
<reference evidence="3 4" key="1">
    <citation type="submission" date="2015-09" db="EMBL/GenBank/DDBJ databases">
        <title>Host preference determinants of Valsa canker pathogens revealed by comparative genomics.</title>
        <authorList>
            <person name="Yin Z."/>
            <person name="Huang L."/>
        </authorList>
    </citation>
    <scope>NUCLEOTIDE SEQUENCE [LARGE SCALE GENOMIC DNA]</scope>
    <source>
        <strain evidence="3 4">SXYLt</strain>
    </source>
</reference>
<dbReference type="OrthoDB" id="1600564at2759"/>
<dbReference type="PANTHER" id="PTHR45648:SF22">
    <property type="entry name" value="GDSL LIPASE_ACYLHYDROLASE FAMILY PROTEIN (AFU_ORTHOLOGUE AFUA_4G14700)"/>
    <property type="match status" value="1"/>
</dbReference>